<evidence type="ECO:0000256" key="6">
    <source>
        <dbReference type="RuleBase" id="RU362030"/>
    </source>
</evidence>
<dbReference type="GO" id="GO:0008168">
    <property type="term" value="F:methyltransferase activity"/>
    <property type="evidence" value="ECO:0007669"/>
    <property type="project" value="UniProtKB-UniRule"/>
</dbReference>
<sequence length="336" mass="37232">MPMKLVATITDRPVSGVAYYLLCTLMSPLILIGYIVFVGKAIATGRSGVSRTAQGPLTTRFSAHNFGTRQDWAADRLVWALPGVPRRGLRLAAGPMLLAHRLTGYVPRAFRYPFEGDISPQYEVSARIWFFDAAVDRYLPHVAQFVILGAGFDTRAYRLPSGTPVRVFEVDSLQTQIVKREMLKNAGIDSSEVTFVPADFEKDDWLSCLTAAGFDPAKRTLFLWEGVTMYLDREAIEDTLRKIASTAHGSVVVFDYFTTEPLESRALYWRCGRASTKAAGEPLKFGIDSTPPSRERLAELLRSCGLSLSDQRTLGQDTRTRRAWGGFATATAQKSS</sequence>
<keyword evidence="3 6" id="KW-0489">Methyltransferase</keyword>
<dbReference type="Gene3D" id="3.40.50.150">
    <property type="entry name" value="Vaccinia Virus protein VP39"/>
    <property type="match status" value="1"/>
</dbReference>
<protein>
    <recommendedName>
        <fullName evidence="6">S-adenosyl-L-methionine-dependent methyltransferase</fullName>
        <ecNumber evidence="6">2.1.1.-</ecNumber>
    </recommendedName>
</protein>
<evidence type="ECO:0000313" key="8">
    <source>
        <dbReference type="EMBL" id="OSC39924.1"/>
    </source>
</evidence>
<evidence type="ECO:0000256" key="4">
    <source>
        <dbReference type="ARBA" id="ARBA00022679"/>
    </source>
</evidence>
<reference evidence="8 9" key="1">
    <citation type="submission" date="2017-04" db="EMBL/GenBank/DDBJ databases">
        <title>The new phylogeny of genus Mycobacterium.</title>
        <authorList>
            <person name="Tortoli E."/>
            <person name="Trovato A."/>
            <person name="Cirillo D.M."/>
        </authorList>
    </citation>
    <scope>NUCLEOTIDE SEQUENCE [LARGE SCALE GENOMIC DNA]</scope>
    <source>
        <strain evidence="8 9">TBL 1200985</strain>
    </source>
</reference>
<keyword evidence="7" id="KW-0472">Membrane</keyword>
<evidence type="ECO:0000313" key="9">
    <source>
        <dbReference type="Proteomes" id="UP000193247"/>
    </source>
</evidence>
<dbReference type="SUPFAM" id="SSF53335">
    <property type="entry name" value="S-adenosyl-L-methionine-dependent methyltransferases"/>
    <property type="match status" value="1"/>
</dbReference>
<dbReference type="EC" id="2.1.1.-" evidence="6"/>
<dbReference type="PANTHER" id="PTHR43619:SF2">
    <property type="entry name" value="S-ADENOSYL-L-METHIONINE-DEPENDENT METHYLTRANSFERASES SUPERFAMILY PROTEIN"/>
    <property type="match status" value="1"/>
</dbReference>
<comment type="function">
    <text evidence="1 6">Exhibits S-adenosyl-L-methionine-dependent methyltransferase activity.</text>
</comment>
<dbReference type="InterPro" id="IPR029063">
    <property type="entry name" value="SAM-dependent_MTases_sf"/>
</dbReference>
<evidence type="ECO:0000256" key="7">
    <source>
        <dbReference type="SAM" id="Phobius"/>
    </source>
</evidence>
<dbReference type="PANTHER" id="PTHR43619">
    <property type="entry name" value="S-ADENOSYL-L-METHIONINE-DEPENDENT METHYLTRANSFERASE YKTD-RELATED"/>
    <property type="match status" value="1"/>
</dbReference>
<gene>
    <name evidence="8" type="ORF">B8W66_14735</name>
</gene>
<dbReference type="AlphaFoldDB" id="A0A1X2LSX5"/>
<comment type="caution">
    <text evidence="8">The sequence shown here is derived from an EMBL/GenBank/DDBJ whole genome shotgun (WGS) entry which is preliminary data.</text>
</comment>
<keyword evidence="4" id="KW-0808">Transferase</keyword>
<accession>A0A1X2LSX5</accession>
<name>A0A1X2LSX5_9MYCO</name>
<dbReference type="InterPro" id="IPR011610">
    <property type="entry name" value="SAM_mthyl_Trfase_ML2640-like"/>
</dbReference>
<organism evidence="8 9">
    <name type="scientific">Mycobacterium decipiens</name>
    <dbReference type="NCBI Taxonomy" id="1430326"/>
    <lineage>
        <taxon>Bacteria</taxon>
        <taxon>Bacillati</taxon>
        <taxon>Actinomycetota</taxon>
        <taxon>Actinomycetes</taxon>
        <taxon>Mycobacteriales</taxon>
        <taxon>Mycobacteriaceae</taxon>
        <taxon>Mycobacterium</taxon>
    </lineage>
</organism>
<dbReference type="Proteomes" id="UP000193247">
    <property type="component" value="Unassembled WGS sequence"/>
</dbReference>
<comment type="similarity">
    <text evidence="2 6">Belongs to the UPF0677 family.</text>
</comment>
<evidence type="ECO:0000256" key="5">
    <source>
        <dbReference type="ARBA" id="ARBA00022691"/>
    </source>
</evidence>
<dbReference type="Pfam" id="PF04072">
    <property type="entry name" value="LCM"/>
    <property type="match status" value="1"/>
</dbReference>
<dbReference type="EMBL" id="NCXP01000018">
    <property type="protein sequence ID" value="OSC39924.1"/>
    <property type="molecule type" value="Genomic_DNA"/>
</dbReference>
<keyword evidence="7" id="KW-1133">Transmembrane helix</keyword>
<evidence type="ECO:0000256" key="3">
    <source>
        <dbReference type="ARBA" id="ARBA00022603"/>
    </source>
</evidence>
<keyword evidence="9" id="KW-1185">Reference proteome</keyword>
<dbReference type="GO" id="GO:0032259">
    <property type="term" value="P:methylation"/>
    <property type="evidence" value="ECO:0007669"/>
    <property type="project" value="UniProtKB-KW"/>
</dbReference>
<dbReference type="STRING" id="1430326.B8W66_14735"/>
<evidence type="ECO:0000256" key="2">
    <source>
        <dbReference type="ARBA" id="ARBA00008138"/>
    </source>
</evidence>
<keyword evidence="5 6" id="KW-0949">S-adenosyl-L-methionine</keyword>
<dbReference type="InterPro" id="IPR007213">
    <property type="entry name" value="Ppm1/Ppm2/Tcmp"/>
</dbReference>
<keyword evidence="7" id="KW-0812">Transmembrane</keyword>
<evidence type="ECO:0000256" key="1">
    <source>
        <dbReference type="ARBA" id="ARBA00003907"/>
    </source>
</evidence>
<proteinExistence type="inferred from homology"/>
<feature type="transmembrane region" description="Helical" evidence="7">
    <location>
        <begin position="17"/>
        <end position="37"/>
    </location>
</feature>
<dbReference type="NCBIfam" id="TIGR00027">
    <property type="entry name" value="mthyl_TIGR00027"/>
    <property type="match status" value="1"/>
</dbReference>